<organism evidence="2 3">
    <name type="scientific">Enterocloster hominis</name>
    <name type="common">ex Liu et al. 2021</name>
    <dbReference type="NCBI Taxonomy" id="2763663"/>
    <lineage>
        <taxon>Bacteria</taxon>
        <taxon>Bacillati</taxon>
        <taxon>Bacillota</taxon>
        <taxon>Clostridia</taxon>
        <taxon>Lachnospirales</taxon>
        <taxon>Lachnospiraceae</taxon>
        <taxon>Enterocloster</taxon>
    </lineage>
</organism>
<dbReference type="PANTHER" id="PTHR30282:SF0">
    <property type="entry name" value="P-AMINOBENZOYL-GLUTAMATE TRANSPORT PROTEIN"/>
    <property type="match status" value="1"/>
</dbReference>
<proteinExistence type="predicted"/>
<reference evidence="2 3" key="1">
    <citation type="submission" date="2020-08" db="EMBL/GenBank/DDBJ databases">
        <title>Genome public.</title>
        <authorList>
            <person name="Liu C."/>
            <person name="Sun Q."/>
        </authorList>
    </citation>
    <scope>NUCLEOTIDE SEQUENCE [LARGE SCALE GENOMIC DNA]</scope>
    <source>
        <strain evidence="2 3">BX10</strain>
    </source>
</reference>
<feature type="transmembrane region" description="Helical" evidence="1">
    <location>
        <begin position="217"/>
        <end position="236"/>
    </location>
</feature>
<evidence type="ECO:0000313" key="2">
    <source>
        <dbReference type="EMBL" id="MBC8598819.1"/>
    </source>
</evidence>
<sequence length="513" mass="55072">MKDNTTAKKVSKIDRLINGIEAVCNKLPPPAILFCWLFLFTAVIGAIFTMTGLTLTNPASGEAVTSANLFTTEGLHWFLDNMVKNFTGFAPLGLVITMTLGIGLCEESGMLISLLNSSLKNVPAALVPYVVAFIGTVGNIASDTAMVVIPPMAAIVYMGVGKHPVVGMMVGYAGAQAGFTANLMVAGTDTLLQGLTNDAIKAFMPETTFAVDATCNWFFMIASTFLCSLVIGWCSVHMIEPRLGKYEGSGNAKLDEVTPQQKKGLHAAGITALIYMALIAVLFFMGPLAGENGKFVGSPFLKGLIPILFVLFSICGLSYGYVSGSFKNINDVNKAMAKQMAGMGSYVLFCFFCGQFQGLFNWTKLGTLLAIGGADFLENVGFTGIPLCVAFILLCSFVNIFVSSGSAKWAIFAPIFVPMFMLLGYHPGFTQLCYRIGDSPFNCWTPMSAYIWMILSVAQTKYVPNLKIGTLIANMIPMSIVLQIAWIIFLVIWMLLGIPFGPGVGIYLPAGVM</sequence>
<feature type="transmembrane region" description="Helical" evidence="1">
    <location>
        <begin position="304"/>
        <end position="322"/>
    </location>
</feature>
<evidence type="ECO:0000313" key="3">
    <source>
        <dbReference type="Proteomes" id="UP000647491"/>
    </source>
</evidence>
<dbReference type="InterPro" id="IPR004697">
    <property type="entry name" value="AbgT"/>
</dbReference>
<keyword evidence="3" id="KW-1185">Reference proteome</keyword>
<protein>
    <submittedName>
        <fullName evidence="2">AbgT family transporter</fullName>
    </submittedName>
</protein>
<gene>
    <name evidence="2" type="ORF">H8708_06185</name>
</gene>
<keyword evidence="1" id="KW-0472">Membrane</keyword>
<feature type="transmembrane region" description="Helical" evidence="1">
    <location>
        <begin position="409"/>
        <end position="427"/>
    </location>
</feature>
<feature type="transmembrane region" description="Helical" evidence="1">
    <location>
        <begin position="447"/>
        <end position="463"/>
    </location>
</feature>
<feature type="transmembrane region" description="Helical" evidence="1">
    <location>
        <begin position="343"/>
        <end position="360"/>
    </location>
</feature>
<keyword evidence="1" id="KW-0812">Transmembrane</keyword>
<keyword evidence="1" id="KW-1133">Transmembrane helix</keyword>
<feature type="transmembrane region" description="Helical" evidence="1">
    <location>
        <begin position="380"/>
        <end position="402"/>
    </location>
</feature>
<dbReference type="Pfam" id="PF03806">
    <property type="entry name" value="ABG_transport"/>
    <property type="match status" value="1"/>
</dbReference>
<feature type="transmembrane region" description="Helical" evidence="1">
    <location>
        <begin position="86"/>
        <end position="105"/>
    </location>
</feature>
<feature type="transmembrane region" description="Helical" evidence="1">
    <location>
        <begin position="264"/>
        <end position="284"/>
    </location>
</feature>
<dbReference type="EMBL" id="JACRTJ010000014">
    <property type="protein sequence ID" value="MBC8598819.1"/>
    <property type="molecule type" value="Genomic_DNA"/>
</dbReference>
<comment type="caution">
    <text evidence="2">The sequence shown here is derived from an EMBL/GenBank/DDBJ whole genome shotgun (WGS) entry which is preliminary data.</text>
</comment>
<dbReference type="RefSeq" id="WP_022272892.1">
    <property type="nucleotide sequence ID" value="NZ_JACRTJ010000014.1"/>
</dbReference>
<accession>A0ABR7NRR9</accession>
<dbReference type="Proteomes" id="UP000647491">
    <property type="component" value="Unassembled WGS sequence"/>
</dbReference>
<evidence type="ECO:0000256" key="1">
    <source>
        <dbReference type="SAM" id="Phobius"/>
    </source>
</evidence>
<name>A0ABR7NRR9_9FIRM</name>
<dbReference type="PANTHER" id="PTHR30282">
    <property type="entry name" value="P-AMINOBENZOYL GLUTAMATE TRANSPORTER"/>
    <property type="match status" value="1"/>
</dbReference>
<feature type="transmembrane region" description="Helical" evidence="1">
    <location>
        <begin position="484"/>
        <end position="508"/>
    </location>
</feature>
<feature type="transmembrane region" description="Helical" evidence="1">
    <location>
        <begin position="31"/>
        <end position="50"/>
    </location>
</feature>